<feature type="compositionally biased region" description="Basic and acidic residues" evidence="1">
    <location>
        <begin position="328"/>
        <end position="345"/>
    </location>
</feature>
<evidence type="ECO:0000313" key="3">
    <source>
        <dbReference type="Proteomes" id="UP000813444"/>
    </source>
</evidence>
<dbReference type="OrthoDB" id="5204927at2759"/>
<protein>
    <submittedName>
        <fullName evidence="2">Uncharacterized protein</fullName>
    </submittedName>
</protein>
<name>A0A8K0WSP1_9HYPO</name>
<feature type="region of interest" description="Disordered" evidence="1">
    <location>
        <begin position="285"/>
        <end position="358"/>
    </location>
</feature>
<feature type="compositionally biased region" description="Polar residues" evidence="1">
    <location>
        <begin position="129"/>
        <end position="140"/>
    </location>
</feature>
<evidence type="ECO:0000256" key="1">
    <source>
        <dbReference type="SAM" id="MobiDB-lite"/>
    </source>
</evidence>
<dbReference type="AlphaFoldDB" id="A0A8K0WSP1"/>
<dbReference type="EMBL" id="JAGPNK010000005">
    <property type="protein sequence ID" value="KAH7321037.1"/>
    <property type="molecule type" value="Genomic_DNA"/>
</dbReference>
<evidence type="ECO:0000313" key="2">
    <source>
        <dbReference type="EMBL" id="KAH7321037.1"/>
    </source>
</evidence>
<feature type="compositionally biased region" description="Low complexity" evidence="1">
    <location>
        <begin position="82"/>
        <end position="100"/>
    </location>
</feature>
<feature type="region of interest" description="Disordered" evidence="1">
    <location>
        <begin position="54"/>
        <end position="146"/>
    </location>
</feature>
<feature type="region of interest" description="Disordered" evidence="1">
    <location>
        <begin position="165"/>
        <end position="188"/>
    </location>
</feature>
<sequence>MGYPMEIRAANKQSKRPAKVSKAKQNGWSQEPPPFDPEDLTRRLYAVLAQQKAYAEKKRRLRVEAERRASKTIPNSAEAHGSVSSAATASSSDQQQSAKHSIVRGSAPKDSNTKDSADSTASYRHIPQNAASQFTLTTTQRPHEGPLIHKLSKPAMKFHMEGVNASRPVSELPPDAAPSEKAKMLRKAQSLRLQQYERNQFQHTHTLQPTVEEDKVLAPSNRHTFDAQLRPKWVDDVEVAESRRQSTGTMLSSRFSLVPDTNADMHSTERQEGWGDYELAAKADEHRVDWTQSDETVPRTAAAPAAPRKQESRWNLRARINGSHKSSKHDEKPSDTATGDVEKHKTGFFSRFRHQHSP</sequence>
<reference evidence="2" key="1">
    <citation type="journal article" date="2021" name="Nat. Commun.">
        <title>Genetic determinants of endophytism in the Arabidopsis root mycobiome.</title>
        <authorList>
            <person name="Mesny F."/>
            <person name="Miyauchi S."/>
            <person name="Thiergart T."/>
            <person name="Pickel B."/>
            <person name="Atanasova L."/>
            <person name="Karlsson M."/>
            <person name="Huettel B."/>
            <person name="Barry K.W."/>
            <person name="Haridas S."/>
            <person name="Chen C."/>
            <person name="Bauer D."/>
            <person name="Andreopoulos W."/>
            <person name="Pangilinan J."/>
            <person name="LaButti K."/>
            <person name="Riley R."/>
            <person name="Lipzen A."/>
            <person name="Clum A."/>
            <person name="Drula E."/>
            <person name="Henrissat B."/>
            <person name="Kohler A."/>
            <person name="Grigoriev I.V."/>
            <person name="Martin F.M."/>
            <person name="Hacquard S."/>
        </authorList>
    </citation>
    <scope>NUCLEOTIDE SEQUENCE</scope>
    <source>
        <strain evidence="2">MPI-CAGE-CH-0235</strain>
    </source>
</reference>
<proteinExistence type="predicted"/>
<accession>A0A8K0WSP1</accession>
<keyword evidence="3" id="KW-1185">Reference proteome</keyword>
<feature type="compositionally biased region" description="Basic residues" evidence="1">
    <location>
        <begin position="13"/>
        <end position="22"/>
    </location>
</feature>
<feature type="region of interest" description="Disordered" evidence="1">
    <location>
        <begin position="1"/>
        <end position="39"/>
    </location>
</feature>
<comment type="caution">
    <text evidence="2">The sequence shown here is derived from an EMBL/GenBank/DDBJ whole genome shotgun (WGS) entry which is preliminary data.</text>
</comment>
<organism evidence="2 3">
    <name type="scientific">Stachybotrys elegans</name>
    <dbReference type="NCBI Taxonomy" id="80388"/>
    <lineage>
        <taxon>Eukaryota</taxon>
        <taxon>Fungi</taxon>
        <taxon>Dikarya</taxon>
        <taxon>Ascomycota</taxon>
        <taxon>Pezizomycotina</taxon>
        <taxon>Sordariomycetes</taxon>
        <taxon>Hypocreomycetidae</taxon>
        <taxon>Hypocreales</taxon>
        <taxon>Stachybotryaceae</taxon>
        <taxon>Stachybotrys</taxon>
    </lineage>
</organism>
<gene>
    <name evidence="2" type="ORF">B0I35DRAFT_477563</name>
</gene>
<dbReference type="Proteomes" id="UP000813444">
    <property type="component" value="Unassembled WGS sequence"/>
</dbReference>